<protein>
    <submittedName>
        <fullName evidence="1">Uncharacterized protein</fullName>
    </submittedName>
</protein>
<evidence type="ECO:0000313" key="1">
    <source>
        <dbReference type="EMBL" id="KAK8868274.1"/>
    </source>
</evidence>
<name>A0ABR2ITW9_9PEZI</name>
<organism evidence="1 2">
    <name type="scientific">Apiospora arundinis</name>
    <dbReference type="NCBI Taxonomy" id="335852"/>
    <lineage>
        <taxon>Eukaryota</taxon>
        <taxon>Fungi</taxon>
        <taxon>Dikarya</taxon>
        <taxon>Ascomycota</taxon>
        <taxon>Pezizomycotina</taxon>
        <taxon>Sordariomycetes</taxon>
        <taxon>Xylariomycetidae</taxon>
        <taxon>Amphisphaeriales</taxon>
        <taxon>Apiosporaceae</taxon>
        <taxon>Apiospora</taxon>
    </lineage>
</organism>
<accession>A0ABR2ITW9</accession>
<dbReference type="Proteomes" id="UP001390339">
    <property type="component" value="Unassembled WGS sequence"/>
</dbReference>
<evidence type="ECO:0000313" key="2">
    <source>
        <dbReference type="Proteomes" id="UP001390339"/>
    </source>
</evidence>
<comment type="caution">
    <text evidence="1">The sequence shown here is derived from an EMBL/GenBank/DDBJ whole genome shotgun (WGS) entry which is preliminary data.</text>
</comment>
<gene>
    <name evidence="1" type="ORF">PGQ11_006852</name>
</gene>
<sequence>MSGTRKHSSDRTASRMLTYEKNLYEDLGSLYAQGSEEGAADWARRRNWMLKRANLNGGMINFVIKTYYKSFILPEDEPEAYGNRNDGILIQQGRLKYGHKLTQKDLDGWFREEERQTVSRAALTPIPEISTEGPQPSKRSMLPLPKKPATQMCCALRPISEESERLGSHGRKLKAKDITFEAGRHDLPEMYQHLVADLDMEPDVPKVSVTAIVVERSAALPMPLLVADDWQKEATTVLRVLVRMIERKLATLQTAPKTLDMESLSSFRNMPPRLY</sequence>
<reference evidence="1 2" key="1">
    <citation type="journal article" date="2024" name="IMA Fungus">
        <title>Apiospora arundinis, a panoply of carbohydrate-active enzymes and secondary metabolites.</title>
        <authorList>
            <person name="Sorensen T."/>
            <person name="Petersen C."/>
            <person name="Muurmann A.T."/>
            <person name="Christiansen J.V."/>
            <person name="Brundto M.L."/>
            <person name="Overgaard C.K."/>
            <person name="Boysen A.T."/>
            <person name="Wollenberg R.D."/>
            <person name="Larsen T.O."/>
            <person name="Sorensen J.L."/>
            <person name="Nielsen K.L."/>
            <person name="Sondergaard T.E."/>
        </authorList>
    </citation>
    <scope>NUCLEOTIDE SEQUENCE [LARGE SCALE GENOMIC DNA]</scope>
    <source>
        <strain evidence="1 2">AAU 773</strain>
    </source>
</reference>
<dbReference type="EMBL" id="JAPCWZ010000004">
    <property type="protein sequence ID" value="KAK8868274.1"/>
    <property type="molecule type" value="Genomic_DNA"/>
</dbReference>
<keyword evidence="2" id="KW-1185">Reference proteome</keyword>
<proteinExistence type="predicted"/>